<feature type="chain" id="PRO_5022690540" description="Lipoprotein" evidence="1">
    <location>
        <begin position="24"/>
        <end position="401"/>
    </location>
</feature>
<evidence type="ECO:0008006" key="4">
    <source>
        <dbReference type="Google" id="ProtNLM"/>
    </source>
</evidence>
<organism evidence="2 3">
    <name type="scientific">Acholeplasma laidlawii</name>
    <dbReference type="NCBI Taxonomy" id="2148"/>
    <lineage>
        <taxon>Bacteria</taxon>
        <taxon>Bacillati</taxon>
        <taxon>Mycoplasmatota</taxon>
        <taxon>Mollicutes</taxon>
        <taxon>Acholeplasmatales</taxon>
        <taxon>Acholeplasmataceae</taxon>
        <taxon>Acholeplasma</taxon>
    </lineage>
</organism>
<proteinExistence type="predicted"/>
<dbReference type="AlphaFoldDB" id="A0A553IG78"/>
<dbReference type="RefSeq" id="WP_064211949.1">
    <property type="nucleotide sequence ID" value="NZ_JACAOE010000002.1"/>
</dbReference>
<protein>
    <recommendedName>
        <fullName evidence="4">Lipoprotein</fullName>
    </recommendedName>
</protein>
<sequence>MIKKIFSSIIMLILLLLVGCTTSDNKLPDLKDDEKVDMTAEEKVEFLQTVVTSNDEVTNNFKLDTFLDLEFALTNEMSFTSDGMSMENNTTVTLDADFNMTNYIEVGESNADTYVYSKFNKFEFNMLNDTYSSTSFGEEPVVVDTVTTIDASLSNTFFLARSDYAYYQLNGRYDVEFKQDNKVVEASSQSETYANVQQKIVDGQITQEMYLELMASILELQQSLMIDVNTEMTAEERAEMLDMVDTHVNIYSSGTVHTIQFLITQDKVAELIDELFVAMLSELQDLGDQETLNNIKTSMKAAFKAFNFDFRIILEGELEGAKTLTKIEMMITGDFSGFTMSLDEEQSGGFPVLMKLTVKLNKLGFTLDFNADPLTLPSDTELEGFELVEYPPFAGIMDGLM</sequence>
<reference evidence="2 3" key="1">
    <citation type="submission" date="2019-07" db="EMBL/GenBank/DDBJ databases">
        <title>Genome sequence of Acholeplasma laidlawii strain with increased resistance to erythromycin.</title>
        <authorList>
            <person name="Medvedeva E.S."/>
            <person name="Baranova N.B."/>
            <person name="Siniagina M.N."/>
            <person name="Mouzykantov A."/>
            <person name="Chernova O.A."/>
            <person name="Chernov V.M."/>
        </authorList>
    </citation>
    <scope>NUCLEOTIDE SEQUENCE [LARGE SCALE GENOMIC DNA]</scope>
    <source>
        <strain evidence="2 3">PG8REry</strain>
    </source>
</reference>
<feature type="signal peptide" evidence="1">
    <location>
        <begin position="1"/>
        <end position="23"/>
    </location>
</feature>
<evidence type="ECO:0000313" key="3">
    <source>
        <dbReference type="Proteomes" id="UP000315938"/>
    </source>
</evidence>
<dbReference type="EMBL" id="VKID01000002">
    <property type="protein sequence ID" value="TRX99202.1"/>
    <property type="molecule type" value="Genomic_DNA"/>
</dbReference>
<evidence type="ECO:0000313" key="2">
    <source>
        <dbReference type="EMBL" id="TRX99202.1"/>
    </source>
</evidence>
<name>A0A553IG78_ACHLA</name>
<evidence type="ECO:0000256" key="1">
    <source>
        <dbReference type="SAM" id="SignalP"/>
    </source>
</evidence>
<dbReference type="Proteomes" id="UP000315938">
    <property type="component" value="Unassembled WGS sequence"/>
</dbReference>
<accession>A0A553IG78</accession>
<gene>
    <name evidence="2" type="ORF">FNV44_05710</name>
</gene>
<comment type="caution">
    <text evidence="2">The sequence shown here is derived from an EMBL/GenBank/DDBJ whole genome shotgun (WGS) entry which is preliminary data.</text>
</comment>
<keyword evidence="1" id="KW-0732">Signal</keyword>
<dbReference type="PROSITE" id="PS51257">
    <property type="entry name" value="PROKAR_LIPOPROTEIN"/>
    <property type="match status" value="1"/>
</dbReference>